<keyword evidence="2" id="KW-1185">Reference proteome</keyword>
<dbReference type="RefSeq" id="WP_121432236.1">
    <property type="nucleotide sequence ID" value="NZ_RBWU01000001.1"/>
</dbReference>
<dbReference type="EMBL" id="RBWU01000001">
    <property type="protein sequence ID" value="RKS78590.1"/>
    <property type="molecule type" value="Genomic_DNA"/>
</dbReference>
<protein>
    <submittedName>
        <fullName evidence="1">Uncharacterized protein DUF3560</fullName>
    </submittedName>
</protein>
<dbReference type="AlphaFoldDB" id="A0A495QWV8"/>
<dbReference type="Proteomes" id="UP000274601">
    <property type="component" value="Unassembled WGS sequence"/>
</dbReference>
<comment type="caution">
    <text evidence="1">The sequence shown here is derived from an EMBL/GenBank/DDBJ whole genome shotgun (WGS) entry which is preliminary data.</text>
</comment>
<reference evidence="1 2" key="1">
    <citation type="submission" date="2018-10" db="EMBL/GenBank/DDBJ databases">
        <title>Genomic Encyclopedia of Archaeal and Bacterial Type Strains, Phase II (KMG-II): from individual species to whole genera.</title>
        <authorList>
            <person name="Goeker M."/>
        </authorList>
    </citation>
    <scope>NUCLEOTIDE SEQUENCE [LARGE SCALE GENOMIC DNA]</scope>
    <source>
        <strain evidence="1 2">DSM 43383</strain>
    </source>
</reference>
<organism evidence="1 2">
    <name type="scientific">Actinomadura pelletieri DSM 43383</name>
    <dbReference type="NCBI Taxonomy" id="1120940"/>
    <lineage>
        <taxon>Bacteria</taxon>
        <taxon>Bacillati</taxon>
        <taxon>Actinomycetota</taxon>
        <taxon>Actinomycetes</taxon>
        <taxon>Streptosporangiales</taxon>
        <taxon>Thermomonosporaceae</taxon>
        <taxon>Actinomadura</taxon>
    </lineage>
</organism>
<proteinExistence type="predicted"/>
<sequence>MPIVIRHTRDDGTLIEGSEKGDGVYEVLRDLRCGWRWMRSIGRIGLQRSRFKAAKRYEIEQAARALRAAGHDVQVDIDDTTLPATGFAEQEAERVQRADQRADRYGDYAGNAAARSEAAYARYRQSAGSWPLGQPLLSDSARAAHRRMMGAHDASMAEQDKVRYWAGRRRAAQAHQRHREALPTVLRRIERLEQQRRRLVRLLEGEYRWVDDDGGPALMRRGGEIYRKVAPAPADAGRWTADLIQLDGELGYWRDVVTDRQKAGQKVWSKDDFSVGDFVKRHGTWFEVMRVNNKSVTVPWMIGGVTREIYTVADARRQFPQDKKVSTDTIPYNKVEGRASAQEVREAMTRANSEKHHFDSGN</sequence>
<name>A0A495QWV8_9ACTN</name>
<dbReference type="OrthoDB" id="9803716at2"/>
<gene>
    <name evidence="1" type="ORF">BZB76_0007</name>
</gene>
<dbReference type="InterPro" id="IPR021944">
    <property type="entry name" value="DUF3560"/>
</dbReference>
<evidence type="ECO:0000313" key="2">
    <source>
        <dbReference type="Proteomes" id="UP000274601"/>
    </source>
</evidence>
<accession>A0A495QWV8</accession>
<evidence type="ECO:0000313" key="1">
    <source>
        <dbReference type="EMBL" id="RKS78590.1"/>
    </source>
</evidence>
<dbReference type="Pfam" id="PF12083">
    <property type="entry name" value="DUF3560"/>
    <property type="match status" value="1"/>
</dbReference>